<dbReference type="InterPro" id="IPR036134">
    <property type="entry name" value="Crypto/Photolyase_FAD-like_sf"/>
</dbReference>
<dbReference type="Gene3D" id="1.25.40.80">
    <property type="match status" value="1"/>
</dbReference>
<dbReference type="PANTHER" id="PTHR38657">
    <property type="entry name" value="SLR1343 PROTEIN"/>
    <property type="match status" value="1"/>
</dbReference>
<dbReference type="InterPro" id="IPR014729">
    <property type="entry name" value="Rossmann-like_a/b/a_fold"/>
</dbReference>
<evidence type="ECO:0000313" key="1">
    <source>
        <dbReference type="EMBL" id="MCL2916145.1"/>
    </source>
</evidence>
<keyword evidence="2" id="KW-1185">Reference proteome</keyword>
<dbReference type="Proteomes" id="UP001202831">
    <property type="component" value="Unassembled WGS sequence"/>
</dbReference>
<organism evidence="1 2">
    <name type="scientific">Shewanella corallii</name>
    <dbReference type="NCBI Taxonomy" id="560080"/>
    <lineage>
        <taxon>Bacteria</taxon>
        <taxon>Pseudomonadati</taxon>
        <taxon>Pseudomonadota</taxon>
        <taxon>Gammaproteobacteria</taxon>
        <taxon>Alteromonadales</taxon>
        <taxon>Shewanellaceae</taxon>
        <taxon>Shewanella</taxon>
    </lineage>
</organism>
<name>A0ABT0NDF3_9GAMM</name>
<proteinExistence type="predicted"/>
<protein>
    <submittedName>
        <fullName evidence="1">Cryptochrome/photolyase family protein</fullName>
    </submittedName>
</protein>
<evidence type="ECO:0000313" key="2">
    <source>
        <dbReference type="Proteomes" id="UP001202831"/>
    </source>
</evidence>
<accession>A0ABT0NDF3</accession>
<dbReference type="SUPFAM" id="SSF48173">
    <property type="entry name" value="Cryptochrome/photolyase FAD-binding domain"/>
    <property type="match status" value="1"/>
</dbReference>
<reference evidence="1 2" key="1">
    <citation type="submission" date="2022-01" db="EMBL/GenBank/DDBJ databases">
        <title>Whole genome-based taxonomy of the Shewanellaceae.</title>
        <authorList>
            <person name="Martin-Rodriguez A.J."/>
        </authorList>
    </citation>
    <scope>NUCLEOTIDE SEQUENCE [LARGE SCALE GENOMIC DNA]</scope>
    <source>
        <strain evidence="1 2">DSM 21332</strain>
    </source>
</reference>
<dbReference type="Pfam" id="PF04244">
    <property type="entry name" value="DPRP"/>
    <property type="match status" value="1"/>
</dbReference>
<comment type="caution">
    <text evidence="1">The sequence shown here is derived from an EMBL/GenBank/DDBJ whole genome shotgun (WGS) entry which is preliminary data.</text>
</comment>
<gene>
    <name evidence="1" type="ORF">L2725_20605</name>
</gene>
<dbReference type="RefSeq" id="WP_249250688.1">
    <property type="nucleotide sequence ID" value="NZ_JAKIKT010000011.1"/>
</dbReference>
<sequence length="515" mass="59183">MKVLRLILGDQLNAAHSWYQHRDDNCLYLIAELHQETHYVRHHVQKVCGFFAAMAGFADALKQAGHKVMHLTLDDTAQDRDLPALIERICREQQVTHFEYQRPDEYRLQQQLGQLQSRLAEQGISSDCADTEHFLLPFEQIESRFAKGKHVLMESFYRQMRRQTGILMTDDKPEGGRWNFDADNRHKLKPADIGQIPEPLCFDNDVSAILQRLERHGVSTMGKAEPRLLWPVSRAQSRELLQYFIRHCLPLFGRFQDAMTADSPHSWSLYHSRLSFALNTKMLHPTEVLHQALAAWHSGDADIASVEGFVRQILGWREYVRGIYWRNMPDYADANHLQAGAALPEFFWNGDTRMQCMAAAIGQSLQTAYAHHIQRLMVTGNFSLLWGADPTQVDAWYLGIYMDAIEWVEMPNTRGMALFADGGLIATKPYAASGSYINRMSDYCSGCSFNVKARSSEDACPFNSLYWAFMVQHREKFNRNPRIGMIYRNWDRMDEGEQQATLARASAIKQGKVEL</sequence>
<dbReference type="PANTHER" id="PTHR38657:SF1">
    <property type="entry name" value="SLR1343 PROTEIN"/>
    <property type="match status" value="1"/>
</dbReference>
<dbReference type="Gene3D" id="1.10.10.1710">
    <property type="entry name" value="Deoxyribodipyrimidine photolyase-related"/>
    <property type="match status" value="1"/>
</dbReference>
<dbReference type="InterPro" id="IPR052551">
    <property type="entry name" value="UV-DNA_repair_photolyase"/>
</dbReference>
<dbReference type="Gene3D" id="1.10.579.10">
    <property type="entry name" value="DNA Cyclobutane Dipyrimidine Photolyase, subunit A, domain 3"/>
    <property type="match status" value="1"/>
</dbReference>
<dbReference type="EMBL" id="JAKIKT010000011">
    <property type="protein sequence ID" value="MCL2916145.1"/>
    <property type="molecule type" value="Genomic_DNA"/>
</dbReference>
<dbReference type="Gene3D" id="3.40.50.620">
    <property type="entry name" value="HUPs"/>
    <property type="match status" value="1"/>
</dbReference>
<dbReference type="InterPro" id="IPR007357">
    <property type="entry name" value="PhrB-like"/>
</dbReference>